<proteinExistence type="inferred from homology"/>
<dbReference type="InterPro" id="IPR025997">
    <property type="entry name" value="SBP_2_dom"/>
</dbReference>
<dbReference type="RefSeq" id="WP_349427815.1">
    <property type="nucleotide sequence ID" value="NZ_CP151632.1"/>
</dbReference>
<keyword evidence="3 4" id="KW-0732">Signal</keyword>
<evidence type="ECO:0000256" key="2">
    <source>
        <dbReference type="ARBA" id="ARBA00007639"/>
    </source>
</evidence>
<dbReference type="PROSITE" id="PS51257">
    <property type="entry name" value="PROKAR_LIPOPROTEIN"/>
    <property type="match status" value="1"/>
</dbReference>
<dbReference type="InterPro" id="IPR028082">
    <property type="entry name" value="Peripla_BP_I"/>
</dbReference>
<name>A0AAU6S8N4_9MICO</name>
<reference evidence="6" key="1">
    <citation type="submission" date="2024-04" db="EMBL/GenBank/DDBJ databases">
        <authorList>
            <person name="Roder T."/>
            <person name="Oberhansli S."/>
            <person name="Kreuzer M."/>
        </authorList>
    </citation>
    <scope>NUCLEOTIDE SEQUENCE</scope>
    <source>
        <strain evidence="6">LWS13-1.2</strain>
    </source>
</reference>
<dbReference type="Gene3D" id="3.40.50.2300">
    <property type="match status" value="2"/>
</dbReference>
<dbReference type="CDD" id="cd01536">
    <property type="entry name" value="PBP1_ABC_sugar_binding-like"/>
    <property type="match status" value="1"/>
</dbReference>
<evidence type="ECO:0000256" key="4">
    <source>
        <dbReference type="SAM" id="SignalP"/>
    </source>
</evidence>
<sequence length="339" mass="34986">MRNSKLTTAVIGIAASSVLLAGCSGASDSDATAASDAWTIGYAAPVQSQQGQQAITNGMIGAAADLGWKTDILDANLSADKQSSDMQTMLQKGDNVLALWTLDMGAMQGTFAQAKAANVPLIGVNDRSPEFTTSVFWEVYLCEADDAPNKLTAQMIAKAHPGGKILVMGGPPVASLQANVACFVEAAEAAGLEVVNETDNMTDDPAAASSLAADMLSKYPGVDAFWSYNDASALGISAAIIQSGGTISDGTSPGIILVGTNGDDDAIQAIKQGRLTGTWDPNTTATGAAVVKAAKDIQDGNPDKELVVKSTFWTKANLDSYVAPDDRSYSLDDLPLVTQ</sequence>
<dbReference type="AlphaFoldDB" id="A0AAU6S8N4"/>
<protein>
    <submittedName>
        <fullName evidence="6">Sugar ABC transporter substrate-binding protein</fullName>
    </submittedName>
</protein>
<organism evidence="6">
    <name type="scientific">Microbacterium sp. LWS13-1.2</name>
    <dbReference type="NCBI Taxonomy" id="3135264"/>
    <lineage>
        <taxon>Bacteria</taxon>
        <taxon>Bacillati</taxon>
        <taxon>Actinomycetota</taxon>
        <taxon>Actinomycetes</taxon>
        <taxon>Micrococcales</taxon>
        <taxon>Microbacteriaceae</taxon>
        <taxon>Microbacterium</taxon>
    </lineage>
</organism>
<feature type="signal peptide" evidence="4">
    <location>
        <begin position="1"/>
        <end position="21"/>
    </location>
</feature>
<evidence type="ECO:0000256" key="3">
    <source>
        <dbReference type="ARBA" id="ARBA00022729"/>
    </source>
</evidence>
<accession>A0AAU6S8N4</accession>
<dbReference type="PANTHER" id="PTHR46847:SF1">
    <property type="entry name" value="D-ALLOSE-BINDING PERIPLASMIC PROTEIN-RELATED"/>
    <property type="match status" value="1"/>
</dbReference>
<dbReference type="GO" id="GO:0030313">
    <property type="term" value="C:cell envelope"/>
    <property type="evidence" value="ECO:0007669"/>
    <property type="project" value="UniProtKB-SubCell"/>
</dbReference>
<gene>
    <name evidence="6" type="ORF">MRBLWS13_000869</name>
</gene>
<evidence type="ECO:0000313" key="6">
    <source>
        <dbReference type="EMBL" id="WZO33251.1"/>
    </source>
</evidence>
<feature type="domain" description="Periplasmic binding protein" evidence="5">
    <location>
        <begin position="40"/>
        <end position="301"/>
    </location>
</feature>
<feature type="chain" id="PRO_5043941113" evidence="4">
    <location>
        <begin position="22"/>
        <end position="339"/>
    </location>
</feature>
<dbReference type="SUPFAM" id="SSF53822">
    <property type="entry name" value="Periplasmic binding protein-like I"/>
    <property type="match status" value="1"/>
</dbReference>
<evidence type="ECO:0000259" key="5">
    <source>
        <dbReference type="Pfam" id="PF13407"/>
    </source>
</evidence>
<dbReference type="EMBL" id="CP151632">
    <property type="protein sequence ID" value="WZO33251.1"/>
    <property type="molecule type" value="Genomic_DNA"/>
</dbReference>
<dbReference type="Pfam" id="PF13407">
    <property type="entry name" value="Peripla_BP_4"/>
    <property type="match status" value="1"/>
</dbReference>
<dbReference type="GO" id="GO:0030246">
    <property type="term" value="F:carbohydrate binding"/>
    <property type="evidence" value="ECO:0007669"/>
    <property type="project" value="UniProtKB-ARBA"/>
</dbReference>
<evidence type="ECO:0000256" key="1">
    <source>
        <dbReference type="ARBA" id="ARBA00004196"/>
    </source>
</evidence>
<comment type="similarity">
    <text evidence="2">Belongs to the bacterial solute-binding protein 2 family.</text>
</comment>
<dbReference type="PANTHER" id="PTHR46847">
    <property type="entry name" value="D-ALLOSE-BINDING PERIPLASMIC PROTEIN-RELATED"/>
    <property type="match status" value="1"/>
</dbReference>
<comment type="subcellular location">
    <subcellularLocation>
        <location evidence="1">Cell envelope</location>
    </subcellularLocation>
</comment>